<sequence length="854" mass="93283">MVEPLYTIEKILASKTKRIRVCGVETSSYLYRVRWTGYTSADDTWEPLENVAATGHVDRFIREERALELGAKTPGAALIEYNDGETQLVDLTKETFRDASDDGKVTSKTGGKRDENDYSLICVGAEIELLWPHAGVYFPAEILYWVPLHKEANVRRVSLTSASKYRGKMLAHMNIGKESDGADLPSASASEGAVEKSREKRVHSNEKRKKHSLFGLKLKVSDYGQTSIDPTDEKISDTLDDSDSDVSPTPHGIDSILFATQGKIDLHNTTQCNQISDDAVTDAQGKKNTVREHALSVDSKVSIAASANSKCNVLTATSTEQCASNESGSSKSGVVGTSSAVSPAAAASSVPLKSQIVEAGLSSQCEVNSQPINAPNLLTNPSTQLHTANGNEEQECTQSDVPDSSLQSELSARCGSFHMSSSQDVKTGPASVEGVIYNSMDPSAASAQPASCDLPQEGTKLTSIKARAASTSQASKATASVRDEAKNEEKTSKACDNDVEMSRNAKSATDQSKYPKEQVPSKTRHDDPLDDFFLNSDDEGEAYATDLLTKESLLIENEDGLIENENDLMSREERPSSRKEKVRQPQIGVEVKSAKRSKKSRAGSKANSSATKKEPAPENSSPMFLVETILDFKINRHGVKLYKVRWAGYGPSEDTWEPLRNIGNTGHVDRYFRQKRAEQLCVDSPGAAIIEYDDGERTLVDLSQETFRCSSGDFVDSSNQESVNDYKMVFPSAKLELFWPYAGLFFSCRVISWTPLKSNDQIISSKGDIESQTKTPSKPTAKKRATNQISSTKKAKPRIASKNAHLTKAHRDNTVDATISIGYFPKNPQRLNLTPQPQSARTKAMPAKTRSRQG</sequence>
<dbReference type="InterPro" id="IPR023780">
    <property type="entry name" value="Chromo_domain"/>
</dbReference>
<accession>A0ABD3NQ25</accession>
<dbReference type="Gene3D" id="2.40.50.40">
    <property type="match status" value="2"/>
</dbReference>
<evidence type="ECO:0000313" key="5">
    <source>
        <dbReference type="EMBL" id="KAL3777872.1"/>
    </source>
</evidence>
<dbReference type="SMART" id="SM00298">
    <property type="entry name" value="CHROMO"/>
    <property type="match status" value="2"/>
</dbReference>
<evidence type="ECO:0000259" key="4">
    <source>
        <dbReference type="PROSITE" id="PS50013"/>
    </source>
</evidence>
<protein>
    <recommendedName>
        <fullName evidence="4">Chromo domain-containing protein</fullName>
    </recommendedName>
</protein>
<feature type="compositionally biased region" description="Basic and acidic residues" evidence="3">
    <location>
        <begin position="481"/>
        <end position="503"/>
    </location>
</feature>
<dbReference type="PROSITE" id="PS00598">
    <property type="entry name" value="CHROMO_1"/>
    <property type="match status" value="2"/>
</dbReference>
<feature type="region of interest" description="Disordered" evidence="3">
    <location>
        <begin position="225"/>
        <end position="248"/>
    </location>
</feature>
<dbReference type="SUPFAM" id="SSF54160">
    <property type="entry name" value="Chromo domain-like"/>
    <property type="match status" value="2"/>
</dbReference>
<dbReference type="InterPro" id="IPR000953">
    <property type="entry name" value="Chromo/chromo_shadow_dom"/>
</dbReference>
<feature type="region of interest" description="Disordered" evidence="3">
    <location>
        <begin position="825"/>
        <end position="854"/>
    </location>
</feature>
<evidence type="ECO:0000256" key="3">
    <source>
        <dbReference type="SAM" id="MobiDB-lite"/>
    </source>
</evidence>
<feature type="compositionally biased region" description="Basic and acidic residues" evidence="3">
    <location>
        <begin position="568"/>
        <end position="583"/>
    </location>
</feature>
<dbReference type="InterPro" id="IPR051219">
    <property type="entry name" value="Heterochromatin_chromo-domain"/>
</dbReference>
<dbReference type="InterPro" id="IPR023779">
    <property type="entry name" value="Chromodomain_CS"/>
</dbReference>
<dbReference type="EMBL" id="JALLPJ020001022">
    <property type="protein sequence ID" value="KAL3777872.1"/>
    <property type="molecule type" value="Genomic_DNA"/>
</dbReference>
<evidence type="ECO:0000313" key="6">
    <source>
        <dbReference type="Proteomes" id="UP001530400"/>
    </source>
</evidence>
<keyword evidence="6" id="KW-1185">Reference proteome</keyword>
<feature type="region of interest" description="Disordered" evidence="3">
    <location>
        <begin position="177"/>
        <end position="208"/>
    </location>
</feature>
<name>A0ABD3NQ25_9STRA</name>
<dbReference type="Pfam" id="PF00385">
    <property type="entry name" value="Chromo"/>
    <property type="match status" value="2"/>
</dbReference>
<feature type="compositionally biased region" description="Polar residues" evidence="3">
    <location>
        <begin position="829"/>
        <end position="841"/>
    </location>
</feature>
<dbReference type="InterPro" id="IPR016197">
    <property type="entry name" value="Chromo-like_dom_sf"/>
</dbReference>
<feature type="compositionally biased region" description="Polar residues" evidence="3">
    <location>
        <begin position="767"/>
        <end position="778"/>
    </location>
</feature>
<proteinExistence type="predicted"/>
<dbReference type="Proteomes" id="UP001530400">
    <property type="component" value="Unassembled WGS sequence"/>
</dbReference>
<dbReference type="PANTHER" id="PTHR22812">
    <property type="entry name" value="CHROMOBOX PROTEIN"/>
    <property type="match status" value="1"/>
</dbReference>
<dbReference type="CDD" id="cd00024">
    <property type="entry name" value="CD_CSD"/>
    <property type="match status" value="1"/>
</dbReference>
<feature type="region of interest" description="Disordered" evidence="3">
    <location>
        <begin position="372"/>
        <end position="407"/>
    </location>
</feature>
<gene>
    <name evidence="5" type="ORF">ACHAWO_001154</name>
</gene>
<evidence type="ECO:0000256" key="2">
    <source>
        <dbReference type="ARBA" id="ARBA00023242"/>
    </source>
</evidence>
<comment type="caution">
    <text evidence="5">The sequence shown here is derived from an EMBL/GenBank/DDBJ whole genome shotgun (WGS) entry which is preliminary data.</text>
</comment>
<reference evidence="5 6" key="1">
    <citation type="submission" date="2024-10" db="EMBL/GenBank/DDBJ databases">
        <title>Updated reference genomes for cyclostephanoid diatoms.</title>
        <authorList>
            <person name="Roberts W.R."/>
            <person name="Alverson A.J."/>
        </authorList>
    </citation>
    <scope>NUCLEOTIDE SEQUENCE [LARGE SCALE GENOMIC DNA]</scope>
    <source>
        <strain evidence="5 6">AJA010-31</strain>
    </source>
</reference>
<feature type="compositionally biased region" description="Basic and acidic residues" evidence="3">
    <location>
        <begin position="193"/>
        <end position="205"/>
    </location>
</feature>
<feature type="compositionally biased region" description="Low complexity" evidence="3">
    <location>
        <begin position="465"/>
        <end position="480"/>
    </location>
</feature>
<keyword evidence="2" id="KW-0539">Nucleus</keyword>
<feature type="region of interest" description="Disordered" evidence="3">
    <location>
        <begin position="464"/>
        <end position="536"/>
    </location>
</feature>
<feature type="domain" description="Chromo" evidence="4">
    <location>
        <begin position="6"/>
        <end position="72"/>
    </location>
</feature>
<comment type="subcellular location">
    <subcellularLocation>
        <location evidence="1">Nucleus</location>
    </subcellularLocation>
</comment>
<organism evidence="5 6">
    <name type="scientific">Cyclotella atomus</name>
    <dbReference type="NCBI Taxonomy" id="382360"/>
    <lineage>
        <taxon>Eukaryota</taxon>
        <taxon>Sar</taxon>
        <taxon>Stramenopiles</taxon>
        <taxon>Ochrophyta</taxon>
        <taxon>Bacillariophyta</taxon>
        <taxon>Coscinodiscophyceae</taxon>
        <taxon>Thalassiosirophycidae</taxon>
        <taxon>Stephanodiscales</taxon>
        <taxon>Stephanodiscaceae</taxon>
        <taxon>Cyclotella</taxon>
    </lineage>
</organism>
<feature type="region of interest" description="Disordered" evidence="3">
    <location>
        <begin position="767"/>
        <end position="811"/>
    </location>
</feature>
<dbReference type="PROSITE" id="PS50013">
    <property type="entry name" value="CHROMO_2"/>
    <property type="match status" value="2"/>
</dbReference>
<feature type="domain" description="Chromo" evidence="4">
    <location>
        <begin position="624"/>
        <end position="683"/>
    </location>
</feature>
<dbReference type="AlphaFoldDB" id="A0ABD3NQ25"/>
<evidence type="ECO:0000256" key="1">
    <source>
        <dbReference type="ARBA" id="ARBA00004123"/>
    </source>
</evidence>
<feature type="region of interest" description="Disordered" evidence="3">
    <location>
        <begin position="564"/>
        <end position="620"/>
    </location>
</feature>
<dbReference type="GO" id="GO:0005634">
    <property type="term" value="C:nucleus"/>
    <property type="evidence" value="ECO:0007669"/>
    <property type="project" value="UniProtKB-SubCell"/>
</dbReference>